<dbReference type="PROSITE" id="PS50883">
    <property type="entry name" value="EAL"/>
    <property type="match status" value="1"/>
</dbReference>
<dbReference type="RefSeq" id="WP_038413527.1">
    <property type="nucleotide sequence ID" value="NZ_CP009455.1"/>
</dbReference>
<evidence type="ECO:0000259" key="4">
    <source>
        <dbReference type="PROSITE" id="PS50887"/>
    </source>
</evidence>
<feature type="domain" description="PAS" evidence="2">
    <location>
        <begin position="301"/>
        <end position="346"/>
    </location>
</feature>
<evidence type="ECO:0000313" key="5">
    <source>
        <dbReference type="EMBL" id="AIR90881.1"/>
    </source>
</evidence>
<dbReference type="AlphaFoldDB" id="A0A089WQM7"/>
<accession>A0A089WQM7</accession>
<dbReference type="STRING" id="157783.LK03_17120"/>
<dbReference type="SUPFAM" id="SSF55785">
    <property type="entry name" value="PYP-like sensor domain (PAS domain)"/>
    <property type="match status" value="1"/>
</dbReference>
<dbReference type="OrthoDB" id="9804951at2"/>
<dbReference type="Pfam" id="PF05228">
    <property type="entry name" value="CHASE4"/>
    <property type="match status" value="1"/>
</dbReference>
<dbReference type="Gene3D" id="3.30.70.270">
    <property type="match status" value="1"/>
</dbReference>
<keyword evidence="1" id="KW-1133">Transmembrane helix</keyword>
<gene>
    <name evidence="5" type="ORF">LK03_17120</name>
</gene>
<keyword evidence="5" id="KW-0418">Kinase</keyword>
<dbReference type="EMBL" id="CP009455">
    <property type="protein sequence ID" value="AIR90881.1"/>
    <property type="molecule type" value="Genomic_DNA"/>
</dbReference>
<dbReference type="CDD" id="cd00130">
    <property type="entry name" value="PAS"/>
    <property type="match status" value="1"/>
</dbReference>
<dbReference type="GO" id="GO:0006355">
    <property type="term" value="P:regulation of DNA-templated transcription"/>
    <property type="evidence" value="ECO:0007669"/>
    <property type="project" value="InterPro"/>
</dbReference>
<evidence type="ECO:0000256" key="1">
    <source>
        <dbReference type="SAM" id="Phobius"/>
    </source>
</evidence>
<dbReference type="InterPro" id="IPR035965">
    <property type="entry name" value="PAS-like_dom_sf"/>
</dbReference>
<dbReference type="CDD" id="cd01949">
    <property type="entry name" value="GGDEF"/>
    <property type="match status" value="1"/>
</dbReference>
<dbReference type="eggNOG" id="COG5001">
    <property type="taxonomic scope" value="Bacteria"/>
</dbReference>
<dbReference type="InterPro" id="IPR052155">
    <property type="entry name" value="Biofilm_reg_signaling"/>
</dbReference>
<feature type="domain" description="EAL" evidence="3">
    <location>
        <begin position="596"/>
        <end position="846"/>
    </location>
</feature>
<dbReference type="InterPro" id="IPR007892">
    <property type="entry name" value="CHASE4"/>
</dbReference>
<dbReference type="Pfam" id="PF00990">
    <property type="entry name" value="GGDEF"/>
    <property type="match status" value="1"/>
</dbReference>
<dbReference type="GO" id="GO:0016301">
    <property type="term" value="F:kinase activity"/>
    <property type="evidence" value="ECO:0007669"/>
    <property type="project" value="UniProtKB-KW"/>
</dbReference>
<dbReference type="PANTHER" id="PTHR44757">
    <property type="entry name" value="DIGUANYLATE CYCLASE DGCP"/>
    <property type="match status" value="1"/>
</dbReference>
<feature type="domain" description="GGDEF" evidence="4">
    <location>
        <begin position="454"/>
        <end position="587"/>
    </location>
</feature>
<evidence type="ECO:0000313" key="6">
    <source>
        <dbReference type="Proteomes" id="UP000029493"/>
    </source>
</evidence>
<protein>
    <submittedName>
        <fullName evidence="5">Histidine kinase</fullName>
    </submittedName>
</protein>
<keyword evidence="1" id="KW-0812">Transmembrane</keyword>
<dbReference type="PANTHER" id="PTHR44757:SF10">
    <property type="entry name" value="MEMBRANE PROTEIN"/>
    <property type="match status" value="1"/>
</dbReference>
<feature type="transmembrane region" description="Helical" evidence="1">
    <location>
        <begin position="20"/>
        <end position="39"/>
    </location>
</feature>
<dbReference type="InterPro" id="IPR013767">
    <property type="entry name" value="PAS_fold"/>
</dbReference>
<dbReference type="InterPro" id="IPR043128">
    <property type="entry name" value="Rev_trsase/Diguanyl_cyclase"/>
</dbReference>
<keyword evidence="1" id="KW-0472">Membrane</keyword>
<dbReference type="Gene3D" id="3.20.20.450">
    <property type="entry name" value="EAL domain"/>
    <property type="match status" value="1"/>
</dbReference>
<dbReference type="SMART" id="SM00052">
    <property type="entry name" value="EAL"/>
    <property type="match status" value="1"/>
</dbReference>
<dbReference type="SUPFAM" id="SSF55073">
    <property type="entry name" value="Nucleotide cyclase"/>
    <property type="match status" value="1"/>
</dbReference>
<reference evidence="5 6" key="1">
    <citation type="submission" date="2014-09" db="EMBL/GenBank/DDBJ databases">
        <authorList>
            <person name="Chan K.-G."/>
        </authorList>
    </citation>
    <scope>NUCLEOTIDE SEQUENCE [LARGE SCALE GENOMIC DNA]</scope>
    <source>
        <strain evidence="5 6">ND07</strain>
    </source>
</reference>
<dbReference type="NCBIfam" id="TIGR00229">
    <property type="entry name" value="sensory_box"/>
    <property type="match status" value="1"/>
</dbReference>
<dbReference type="InterPro" id="IPR029787">
    <property type="entry name" value="Nucleotide_cyclase"/>
</dbReference>
<evidence type="ECO:0000259" key="3">
    <source>
        <dbReference type="PROSITE" id="PS50883"/>
    </source>
</evidence>
<name>A0A089WQM7_9PSED</name>
<dbReference type="PROSITE" id="PS50112">
    <property type="entry name" value="PAS"/>
    <property type="match status" value="1"/>
</dbReference>
<organism evidence="5 6">
    <name type="scientific">Pseudomonas cremoricolorata</name>
    <dbReference type="NCBI Taxonomy" id="157783"/>
    <lineage>
        <taxon>Bacteria</taxon>
        <taxon>Pseudomonadati</taxon>
        <taxon>Pseudomonadota</taxon>
        <taxon>Gammaproteobacteria</taxon>
        <taxon>Pseudomonadales</taxon>
        <taxon>Pseudomonadaceae</taxon>
        <taxon>Pseudomonas</taxon>
    </lineage>
</organism>
<dbReference type="InterPro" id="IPR000160">
    <property type="entry name" value="GGDEF_dom"/>
</dbReference>
<dbReference type="Pfam" id="PF00563">
    <property type="entry name" value="EAL"/>
    <property type="match status" value="1"/>
</dbReference>
<dbReference type="CDD" id="cd01948">
    <property type="entry name" value="EAL"/>
    <property type="match status" value="1"/>
</dbReference>
<dbReference type="Pfam" id="PF00989">
    <property type="entry name" value="PAS"/>
    <property type="match status" value="1"/>
</dbReference>
<proteinExistence type="predicted"/>
<dbReference type="SMART" id="SM00091">
    <property type="entry name" value="PAS"/>
    <property type="match status" value="1"/>
</dbReference>
<dbReference type="NCBIfam" id="TIGR00254">
    <property type="entry name" value="GGDEF"/>
    <property type="match status" value="1"/>
</dbReference>
<dbReference type="Proteomes" id="UP000029493">
    <property type="component" value="Chromosome"/>
</dbReference>
<evidence type="ECO:0000259" key="2">
    <source>
        <dbReference type="PROSITE" id="PS50112"/>
    </source>
</evidence>
<dbReference type="PROSITE" id="PS50887">
    <property type="entry name" value="GGDEF"/>
    <property type="match status" value="1"/>
</dbReference>
<dbReference type="InterPro" id="IPR001633">
    <property type="entry name" value="EAL_dom"/>
</dbReference>
<keyword evidence="5" id="KW-0808">Transferase</keyword>
<keyword evidence="6" id="KW-1185">Reference proteome</keyword>
<dbReference type="KEGG" id="psw:LK03_17120"/>
<dbReference type="InterPro" id="IPR000014">
    <property type="entry name" value="PAS"/>
</dbReference>
<dbReference type="SUPFAM" id="SSF141868">
    <property type="entry name" value="EAL domain-like"/>
    <property type="match status" value="1"/>
</dbReference>
<sequence>MDSLQGKGLSPRSQVVRRLIVMFTLLLVLTLAIALGSLWRIAVGLDQREAAQSRFHAQSALDQLHARERSYVLGHGFWQAAYDHLNGPNAAAWAFDQDNIGPTLYSQDGYYAVYVLDQDTSRYAMLAGRLSDQGLAAHSDSAARVLAQGRQAGQRGEAASGYLLFDGQPALFAASLIRPPALPHHLPAPSTVLVFIRLLDAPVLDGLGRSAGLRGFATATLAAAEDQPDQLPLEGSAHVLTWHTLQPGIELLRSVLPPLALAALIMALILSISARYAMRASASIDRSQQKMLASQAALQSSEARFKAVAEAASDWIWETDADLHLTYLSARFAELTGHAVEDWLGRPITALLDCDTGDVRRWLQGLATSQAAGSLRCQYHDRLQQRRICRIAARAIVDSGQCLGFRGTCSDITDEVAAHAQIQHLSQHDALTGLPNRNQLMRFLEQDCQGSGQVPLAVLMLDLDNFKPVNDGLGHAAGDAVLIELAARLSRSVRDCDLVARLGGDEFVVVLMRPGARSELERFCQRVISALQAPIDFEGHRLQVGVSIGIALSSQYPGSPAELIRCADVALYQAKRDGKHTWRFFSAEMNSTLAERRVLERDLRQGIGRDELVLHFQPRYKVDGVTIASVEALVRWQHPEHGLLMPDQFIALAEESDLIVLLGNWVLAQACSRALQWPLPVSVSVNMSPAQFSRSDVVSDVRQALTHSGLPAQRLELEITENVMLNDIEGALQTMNALKELGVRLNMDDFGTGYSSLGYLRTYPFDSIKIDKRFIQSLASSTSDRRVVQAIINLGRAMNMTVTAEGVETAEQLAVLNDDQCHEVQGYLLSRPVPHQRLVDLMAAQAQRPVD</sequence>
<dbReference type="SMART" id="SM00267">
    <property type="entry name" value="GGDEF"/>
    <property type="match status" value="1"/>
</dbReference>
<dbReference type="Gene3D" id="3.30.450.20">
    <property type="entry name" value="PAS domain"/>
    <property type="match status" value="1"/>
</dbReference>
<dbReference type="InterPro" id="IPR035919">
    <property type="entry name" value="EAL_sf"/>
</dbReference>